<gene>
    <name evidence="9" type="ORF">CAC42_2019</name>
</gene>
<sequence length="516" mass="56418">MASPAQAETKDQIHVVEGSDGFNSSQEKLDTAADDVDEAYKFLVAVNVSEEEIEAVSLKTIHRKIDSRMVPIMLAGYFFTFIDKVLLNYAAVMGMNREIRLVGNQFSNANSFFFITYLVATPLNGYIVNRVPAARWLGANIFLWGISTACGAAIKNYGGLLAVRLCLGLFESAMNPSSPIILSAWYTKKEQATRFASAVAGMGVGQIIGGFLSFGFQHINNPSFSGWRALHLFCGGLTCILGLCYWFFIPDNPLKASFLSDAEKVVLLRHVSSNRTTVSNYKFTKSQLVDLVKDPQTYILSVLMMLTMTPSGVIAAYSTTLISGFGYSPRNAALLNTPSGLVAVIAIMGSAWGFQKLPSRGIWLAIVCIPGMIGGGLMSFLPRSQRGGLLAGIYLVNTIPATVTLNLAWASSNFAGVTKRAFVMAVLSGAFAMGSLIGPQTFQARDAPDYIPAKLTLMVVLAAAIVLVGILIGYYRWENARRDEKWGKPRVRVQDLDPETWANVTDRENREFRYVY</sequence>
<evidence type="ECO:0000313" key="9">
    <source>
        <dbReference type="EMBL" id="PNS14790.1"/>
    </source>
</evidence>
<keyword evidence="4 7" id="KW-1133">Transmembrane helix</keyword>
<feature type="transmembrane region" description="Helical" evidence="7">
    <location>
        <begin position="387"/>
        <end position="409"/>
    </location>
</feature>
<feature type="transmembrane region" description="Helical" evidence="7">
    <location>
        <begin position="298"/>
        <end position="317"/>
    </location>
</feature>
<evidence type="ECO:0000259" key="8">
    <source>
        <dbReference type="PROSITE" id="PS50850"/>
    </source>
</evidence>
<keyword evidence="2" id="KW-0813">Transport</keyword>
<reference evidence="9 10" key="1">
    <citation type="submission" date="2017-06" db="EMBL/GenBank/DDBJ databases">
        <title>Draft genome sequence of a variant of Elsinoe murrayae.</title>
        <authorList>
            <person name="Cheng Q."/>
        </authorList>
    </citation>
    <scope>NUCLEOTIDE SEQUENCE [LARGE SCALE GENOMIC DNA]</scope>
    <source>
        <strain evidence="9 10">CQ-2017a</strain>
    </source>
</reference>
<evidence type="ECO:0000256" key="4">
    <source>
        <dbReference type="ARBA" id="ARBA00022989"/>
    </source>
</evidence>
<dbReference type="AlphaFoldDB" id="A0A2K1QIR8"/>
<keyword evidence="5 7" id="KW-0472">Membrane</keyword>
<dbReference type="InterPro" id="IPR020846">
    <property type="entry name" value="MFS_dom"/>
</dbReference>
<dbReference type="Pfam" id="PF07690">
    <property type="entry name" value="MFS_1"/>
    <property type="match status" value="1"/>
</dbReference>
<feature type="transmembrane region" description="Helical" evidence="7">
    <location>
        <begin position="111"/>
        <end position="129"/>
    </location>
</feature>
<feature type="transmembrane region" description="Helical" evidence="7">
    <location>
        <begin position="337"/>
        <end position="354"/>
    </location>
</feature>
<dbReference type="PROSITE" id="PS50850">
    <property type="entry name" value="MFS"/>
    <property type="match status" value="1"/>
</dbReference>
<evidence type="ECO:0000256" key="5">
    <source>
        <dbReference type="ARBA" id="ARBA00023136"/>
    </source>
</evidence>
<dbReference type="GO" id="GO:0016020">
    <property type="term" value="C:membrane"/>
    <property type="evidence" value="ECO:0007669"/>
    <property type="project" value="UniProtKB-SubCell"/>
</dbReference>
<evidence type="ECO:0000313" key="10">
    <source>
        <dbReference type="Proteomes" id="UP000243797"/>
    </source>
</evidence>
<feature type="transmembrane region" description="Helical" evidence="7">
    <location>
        <begin position="69"/>
        <end position="91"/>
    </location>
</feature>
<evidence type="ECO:0000256" key="6">
    <source>
        <dbReference type="SAM" id="MobiDB-lite"/>
    </source>
</evidence>
<keyword evidence="10" id="KW-1185">Reference proteome</keyword>
<evidence type="ECO:0000256" key="2">
    <source>
        <dbReference type="ARBA" id="ARBA00022448"/>
    </source>
</evidence>
<dbReference type="GO" id="GO:0022857">
    <property type="term" value="F:transmembrane transporter activity"/>
    <property type="evidence" value="ECO:0007669"/>
    <property type="project" value="InterPro"/>
</dbReference>
<feature type="transmembrane region" description="Helical" evidence="7">
    <location>
        <begin position="361"/>
        <end position="381"/>
    </location>
</feature>
<comment type="caution">
    <text evidence="9">The sequence shown here is derived from an EMBL/GenBank/DDBJ whole genome shotgun (WGS) entry which is preliminary data.</text>
</comment>
<feature type="region of interest" description="Disordered" evidence="6">
    <location>
        <begin position="1"/>
        <end position="26"/>
    </location>
</feature>
<organism evidence="9 10">
    <name type="scientific">Sphaceloma murrayae</name>
    <dbReference type="NCBI Taxonomy" id="2082308"/>
    <lineage>
        <taxon>Eukaryota</taxon>
        <taxon>Fungi</taxon>
        <taxon>Dikarya</taxon>
        <taxon>Ascomycota</taxon>
        <taxon>Pezizomycotina</taxon>
        <taxon>Dothideomycetes</taxon>
        <taxon>Dothideomycetidae</taxon>
        <taxon>Myriangiales</taxon>
        <taxon>Elsinoaceae</taxon>
        <taxon>Sphaceloma</taxon>
    </lineage>
</organism>
<dbReference type="SUPFAM" id="SSF103473">
    <property type="entry name" value="MFS general substrate transporter"/>
    <property type="match status" value="1"/>
</dbReference>
<feature type="transmembrane region" description="Helical" evidence="7">
    <location>
        <begin position="198"/>
        <end position="217"/>
    </location>
</feature>
<feature type="transmembrane region" description="Helical" evidence="7">
    <location>
        <begin position="421"/>
        <end position="438"/>
    </location>
</feature>
<dbReference type="EMBL" id="NKHZ01000081">
    <property type="protein sequence ID" value="PNS14790.1"/>
    <property type="molecule type" value="Genomic_DNA"/>
</dbReference>
<dbReference type="PANTHER" id="PTHR43791:SF40">
    <property type="entry name" value="THIAMINE PATHWAY TRANSPORTER THI73"/>
    <property type="match status" value="1"/>
</dbReference>
<comment type="subcellular location">
    <subcellularLocation>
        <location evidence="1">Membrane</location>
        <topology evidence="1">Multi-pass membrane protein</topology>
    </subcellularLocation>
</comment>
<dbReference type="Gene3D" id="1.20.1250.20">
    <property type="entry name" value="MFS general substrate transporter like domains"/>
    <property type="match status" value="1"/>
</dbReference>
<dbReference type="OrthoDB" id="6730379at2759"/>
<feature type="transmembrane region" description="Helical" evidence="7">
    <location>
        <begin position="229"/>
        <end position="248"/>
    </location>
</feature>
<name>A0A2K1QIR8_9PEZI</name>
<dbReference type="InParanoid" id="A0A2K1QIR8"/>
<keyword evidence="3 7" id="KW-0812">Transmembrane</keyword>
<feature type="transmembrane region" description="Helical" evidence="7">
    <location>
        <begin position="450"/>
        <end position="475"/>
    </location>
</feature>
<dbReference type="Proteomes" id="UP000243797">
    <property type="component" value="Unassembled WGS sequence"/>
</dbReference>
<dbReference type="InterPro" id="IPR036259">
    <property type="entry name" value="MFS_trans_sf"/>
</dbReference>
<proteinExistence type="predicted"/>
<dbReference type="InterPro" id="IPR011701">
    <property type="entry name" value="MFS"/>
</dbReference>
<dbReference type="PANTHER" id="PTHR43791">
    <property type="entry name" value="PERMEASE-RELATED"/>
    <property type="match status" value="1"/>
</dbReference>
<evidence type="ECO:0000256" key="3">
    <source>
        <dbReference type="ARBA" id="ARBA00022692"/>
    </source>
</evidence>
<evidence type="ECO:0000256" key="1">
    <source>
        <dbReference type="ARBA" id="ARBA00004141"/>
    </source>
</evidence>
<protein>
    <submittedName>
        <fullName evidence="9">High-affinity nicotinic acid transporter</fullName>
    </submittedName>
</protein>
<accession>A0A2K1QIR8</accession>
<evidence type="ECO:0000256" key="7">
    <source>
        <dbReference type="SAM" id="Phobius"/>
    </source>
</evidence>
<feature type="domain" description="Major facilitator superfamily (MFS) profile" evidence="8">
    <location>
        <begin position="69"/>
        <end position="481"/>
    </location>
</feature>